<dbReference type="SMART" id="SM00382">
    <property type="entry name" value="AAA"/>
    <property type="match status" value="1"/>
</dbReference>
<dbReference type="Pfam" id="PF00005">
    <property type="entry name" value="ABC_tran"/>
    <property type="match status" value="1"/>
</dbReference>
<gene>
    <name evidence="5" type="ORF">SAMN02745220_00787</name>
</gene>
<evidence type="ECO:0000256" key="2">
    <source>
        <dbReference type="ARBA" id="ARBA00022741"/>
    </source>
</evidence>
<dbReference type="PROSITE" id="PS00211">
    <property type="entry name" value="ABC_TRANSPORTER_1"/>
    <property type="match status" value="1"/>
</dbReference>
<dbReference type="InterPro" id="IPR003439">
    <property type="entry name" value="ABC_transporter-like_ATP-bd"/>
</dbReference>
<evidence type="ECO:0000313" key="5">
    <source>
        <dbReference type="EMBL" id="SHO44537.1"/>
    </source>
</evidence>
<dbReference type="PANTHER" id="PTHR24220">
    <property type="entry name" value="IMPORT ATP-BINDING PROTEIN"/>
    <property type="match status" value="1"/>
</dbReference>
<evidence type="ECO:0000313" key="6">
    <source>
        <dbReference type="Proteomes" id="UP000184603"/>
    </source>
</evidence>
<dbReference type="GO" id="GO:0005886">
    <property type="term" value="C:plasma membrane"/>
    <property type="evidence" value="ECO:0007669"/>
    <property type="project" value="TreeGrafter"/>
</dbReference>
<dbReference type="RefSeq" id="WP_073612147.1">
    <property type="nucleotide sequence ID" value="NZ_FRFE01000003.1"/>
</dbReference>
<evidence type="ECO:0000256" key="1">
    <source>
        <dbReference type="ARBA" id="ARBA00022448"/>
    </source>
</evidence>
<proteinExistence type="predicted"/>
<keyword evidence="2" id="KW-0547">Nucleotide-binding</keyword>
<dbReference type="PANTHER" id="PTHR24220:SF86">
    <property type="entry name" value="ABC TRANSPORTER ABCH.1"/>
    <property type="match status" value="1"/>
</dbReference>
<dbReference type="GO" id="GO:0022857">
    <property type="term" value="F:transmembrane transporter activity"/>
    <property type="evidence" value="ECO:0007669"/>
    <property type="project" value="TreeGrafter"/>
</dbReference>
<sequence length="229" mass="25455">MVIELFQVDKIYNRGEPGEVLALQDINLKIEERSMVCLRGPSGSGKTTILSVIGCVFPPTSGSATIMGKKISRLPDHFLCRYRQSLIGFIFQNFNLLPELSVLENVTLPLYPMGVSPHERKRQAEPLLNRFGITHRRDFPVASISGGELQRVAICRALINNPPILLADEPTAHLDSRLAEQFMAMLVELKDEGKTIVLTSHDPRIYNYSGVDRVIDVVDGRLKSTVGEG</sequence>
<evidence type="ECO:0000256" key="3">
    <source>
        <dbReference type="ARBA" id="ARBA00022840"/>
    </source>
</evidence>
<organism evidence="5 6">
    <name type="scientific">Desulfopila aestuarii DSM 18488</name>
    <dbReference type="NCBI Taxonomy" id="1121416"/>
    <lineage>
        <taxon>Bacteria</taxon>
        <taxon>Pseudomonadati</taxon>
        <taxon>Thermodesulfobacteriota</taxon>
        <taxon>Desulfobulbia</taxon>
        <taxon>Desulfobulbales</taxon>
        <taxon>Desulfocapsaceae</taxon>
        <taxon>Desulfopila</taxon>
    </lineage>
</organism>
<dbReference type="Proteomes" id="UP000184603">
    <property type="component" value="Unassembled WGS sequence"/>
</dbReference>
<dbReference type="PROSITE" id="PS50893">
    <property type="entry name" value="ABC_TRANSPORTER_2"/>
    <property type="match status" value="1"/>
</dbReference>
<name>A0A1M7XZG3_9BACT</name>
<dbReference type="InterPro" id="IPR027417">
    <property type="entry name" value="P-loop_NTPase"/>
</dbReference>
<dbReference type="STRING" id="1121416.SAMN02745220_00787"/>
<keyword evidence="3 5" id="KW-0067">ATP-binding</keyword>
<dbReference type="GO" id="GO:0016887">
    <property type="term" value="F:ATP hydrolysis activity"/>
    <property type="evidence" value="ECO:0007669"/>
    <property type="project" value="InterPro"/>
</dbReference>
<accession>A0A1M7XZG3</accession>
<dbReference type="OrthoDB" id="9809450at2"/>
<dbReference type="EMBL" id="FRFE01000003">
    <property type="protein sequence ID" value="SHO44537.1"/>
    <property type="molecule type" value="Genomic_DNA"/>
</dbReference>
<dbReference type="GO" id="GO:0005524">
    <property type="term" value="F:ATP binding"/>
    <property type="evidence" value="ECO:0007669"/>
    <property type="project" value="UniProtKB-KW"/>
</dbReference>
<dbReference type="InterPro" id="IPR017911">
    <property type="entry name" value="MacB-like_ATP-bd"/>
</dbReference>
<feature type="domain" description="ABC transporter" evidence="4">
    <location>
        <begin position="6"/>
        <end position="229"/>
    </location>
</feature>
<dbReference type="InterPro" id="IPR015854">
    <property type="entry name" value="ABC_transpr_LolD-like"/>
</dbReference>
<dbReference type="InterPro" id="IPR003593">
    <property type="entry name" value="AAA+_ATPase"/>
</dbReference>
<dbReference type="InterPro" id="IPR017871">
    <property type="entry name" value="ABC_transporter-like_CS"/>
</dbReference>
<dbReference type="SUPFAM" id="SSF52540">
    <property type="entry name" value="P-loop containing nucleoside triphosphate hydrolases"/>
    <property type="match status" value="1"/>
</dbReference>
<protein>
    <submittedName>
        <fullName evidence="5">Putative ABC transport system ATP-binding protein</fullName>
    </submittedName>
</protein>
<dbReference type="AlphaFoldDB" id="A0A1M7XZG3"/>
<dbReference type="Gene3D" id="3.40.50.300">
    <property type="entry name" value="P-loop containing nucleotide triphosphate hydrolases"/>
    <property type="match status" value="1"/>
</dbReference>
<reference evidence="5 6" key="1">
    <citation type="submission" date="2016-12" db="EMBL/GenBank/DDBJ databases">
        <authorList>
            <person name="Song W.-J."/>
            <person name="Kurnit D.M."/>
        </authorList>
    </citation>
    <scope>NUCLEOTIDE SEQUENCE [LARGE SCALE GENOMIC DNA]</scope>
    <source>
        <strain evidence="5 6">DSM 18488</strain>
    </source>
</reference>
<keyword evidence="6" id="KW-1185">Reference proteome</keyword>
<keyword evidence="1" id="KW-0813">Transport</keyword>
<evidence type="ECO:0000259" key="4">
    <source>
        <dbReference type="PROSITE" id="PS50893"/>
    </source>
</evidence>
<dbReference type="CDD" id="cd03255">
    <property type="entry name" value="ABC_MJ0796_LolCDE_FtsE"/>
    <property type="match status" value="1"/>
</dbReference>